<dbReference type="GO" id="GO:0046872">
    <property type="term" value="F:metal ion binding"/>
    <property type="evidence" value="ECO:0007669"/>
    <property type="project" value="InterPro"/>
</dbReference>
<dbReference type="SUPFAM" id="SSF56059">
    <property type="entry name" value="Glutathione synthetase ATP-binding domain-like"/>
    <property type="match status" value="1"/>
</dbReference>
<gene>
    <name evidence="3" type="ORF">LDG_6161</name>
</gene>
<dbReference type="InParanoid" id="G9ELA0"/>
<dbReference type="InterPro" id="IPR011761">
    <property type="entry name" value="ATP-grasp"/>
</dbReference>
<evidence type="ECO:0000313" key="3">
    <source>
        <dbReference type="EMBL" id="EHL31989.1"/>
    </source>
</evidence>
<dbReference type="Gene3D" id="3.30.470.20">
    <property type="entry name" value="ATP-grasp fold, B domain"/>
    <property type="match status" value="1"/>
</dbReference>
<feature type="domain" description="ATP-grasp" evidence="2">
    <location>
        <begin position="15"/>
        <end position="80"/>
    </location>
</feature>
<keyword evidence="1" id="KW-0547">Nucleotide-binding</keyword>
<accession>G9ELA0</accession>
<sequence>MKIDSGIAVAAQTCLNPQLSQMAIAIAQKIGITYVANVQFKADQNGQFKLLEINPRFPGTLPLTAAAGIDIPQLLIDDILGKQFAAQLLPFKELMVVRYWTEHFLAIEEWGALCPR</sequence>
<dbReference type="PROSITE" id="PS50975">
    <property type="entry name" value="ATP_GRASP"/>
    <property type="match status" value="1"/>
</dbReference>
<reference evidence="3 4" key="1">
    <citation type="journal article" date="2011" name="BMC Genomics">
        <title>Insight into cross-talk between intra-amoebal pathogens.</title>
        <authorList>
            <person name="Gimenez G."/>
            <person name="Bertelli C."/>
            <person name="Moliner C."/>
            <person name="Robert C."/>
            <person name="Raoult D."/>
            <person name="Fournier P.E."/>
            <person name="Greub G."/>
        </authorList>
    </citation>
    <scope>NUCLEOTIDE SEQUENCE [LARGE SCALE GENOMIC DNA]</scope>
    <source>
        <strain evidence="3 4">LLAP12</strain>
    </source>
</reference>
<protein>
    <recommendedName>
        <fullName evidence="2">ATP-grasp domain-containing protein</fullName>
    </recommendedName>
</protein>
<keyword evidence="1" id="KW-0067">ATP-binding</keyword>
<evidence type="ECO:0000256" key="1">
    <source>
        <dbReference type="PROSITE-ProRule" id="PRU00409"/>
    </source>
</evidence>
<dbReference type="Proteomes" id="UP000002770">
    <property type="component" value="Unassembled WGS sequence"/>
</dbReference>
<dbReference type="Pfam" id="PF15632">
    <property type="entry name" value="ATPgrasp_Ter"/>
    <property type="match status" value="1"/>
</dbReference>
<dbReference type="AlphaFoldDB" id="G9ELA0"/>
<proteinExistence type="predicted"/>
<name>G9ELA0_9GAMM</name>
<dbReference type="STRING" id="658187.LDG_6161"/>
<dbReference type="GO" id="GO:0005524">
    <property type="term" value="F:ATP binding"/>
    <property type="evidence" value="ECO:0007669"/>
    <property type="project" value="UniProtKB-UniRule"/>
</dbReference>
<dbReference type="eggNOG" id="COG2232">
    <property type="taxonomic scope" value="Bacteria"/>
</dbReference>
<evidence type="ECO:0000259" key="2">
    <source>
        <dbReference type="PROSITE" id="PS50975"/>
    </source>
</evidence>
<keyword evidence="4" id="KW-1185">Reference proteome</keyword>
<dbReference type="HOGENOM" id="CLU_2093779_0_0_6"/>
<dbReference type="EMBL" id="JH413808">
    <property type="protein sequence ID" value="EHL31989.1"/>
    <property type="molecule type" value="Genomic_DNA"/>
</dbReference>
<evidence type="ECO:0000313" key="4">
    <source>
        <dbReference type="Proteomes" id="UP000002770"/>
    </source>
</evidence>
<organism evidence="3 4">
    <name type="scientific">Legionella drancourtii LLAP12</name>
    <dbReference type="NCBI Taxonomy" id="658187"/>
    <lineage>
        <taxon>Bacteria</taxon>
        <taxon>Pseudomonadati</taxon>
        <taxon>Pseudomonadota</taxon>
        <taxon>Gammaproteobacteria</taxon>
        <taxon>Legionellales</taxon>
        <taxon>Legionellaceae</taxon>
        <taxon>Legionella</taxon>
    </lineage>
</organism>